<keyword evidence="4" id="KW-0597">Phosphoprotein</keyword>
<reference evidence="17 18" key="1">
    <citation type="submission" date="2020-03" db="EMBL/GenBank/DDBJ databases">
        <title>Genomic Encyclopedia of Type Strains, Phase IV (KMG-IV): sequencing the most valuable type-strain genomes for metagenomic binning, comparative biology and taxonomic classification.</title>
        <authorList>
            <person name="Goeker M."/>
        </authorList>
    </citation>
    <scope>NUCLEOTIDE SEQUENCE [LARGE SCALE GENOMIC DNA]</scope>
    <source>
        <strain evidence="17 18">DSM 5718</strain>
    </source>
</reference>
<dbReference type="SUPFAM" id="SSF55874">
    <property type="entry name" value="ATPase domain of HSP90 chaperone/DNA topoisomerase II/histidine kinase"/>
    <property type="match status" value="1"/>
</dbReference>
<keyword evidence="6 13" id="KW-0812">Transmembrane</keyword>
<dbReference type="GO" id="GO:0000155">
    <property type="term" value="F:phosphorelay sensor kinase activity"/>
    <property type="evidence" value="ECO:0007669"/>
    <property type="project" value="InterPro"/>
</dbReference>
<keyword evidence="12 13" id="KW-0472">Membrane</keyword>
<keyword evidence="7" id="KW-0547">Nucleotide-binding</keyword>
<organism evidence="17 18">
    <name type="scientific">Thermonema lapsum</name>
    <dbReference type="NCBI Taxonomy" id="28195"/>
    <lineage>
        <taxon>Bacteria</taxon>
        <taxon>Pseudomonadati</taxon>
        <taxon>Bacteroidota</taxon>
        <taxon>Cytophagia</taxon>
        <taxon>Cytophagales</taxon>
        <taxon>Thermonemataceae</taxon>
        <taxon>Thermonema</taxon>
    </lineage>
</organism>
<dbReference type="InterPro" id="IPR000700">
    <property type="entry name" value="PAS-assoc_C"/>
</dbReference>
<comment type="caution">
    <text evidence="17">The sequence shown here is derived from an EMBL/GenBank/DDBJ whole genome shotgun (WGS) entry which is preliminary data.</text>
</comment>
<dbReference type="Gene3D" id="3.30.565.10">
    <property type="entry name" value="Histidine kinase-like ATPase, C-terminal domain"/>
    <property type="match status" value="1"/>
</dbReference>
<evidence type="ECO:0000256" key="4">
    <source>
        <dbReference type="ARBA" id="ARBA00022553"/>
    </source>
</evidence>
<dbReference type="Pfam" id="PF02518">
    <property type="entry name" value="HATPase_c"/>
    <property type="match status" value="1"/>
</dbReference>
<dbReference type="PROSITE" id="PS50113">
    <property type="entry name" value="PAC"/>
    <property type="match status" value="2"/>
</dbReference>
<dbReference type="PANTHER" id="PTHR42878:SF7">
    <property type="entry name" value="SENSOR HISTIDINE KINASE GLRK"/>
    <property type="match status" value="1"/>
</dbReference>
<dbReference type="InterPro" id="IPR035965">
    <property type="entry name" value="PAS-like_dom_sf"/>
</dbReference>
<dbReference type="Pfam" id="PF00512">
    <property type="entry name" value="HisKA"/>
    <property type="match status" value="1"/>
</dbReference>
<evidence type="ECO:0000259" key="16">
    <source>
        <dbReference type="PROSITE" id="PS50113"/>
    </source>
</evidence>
<feature type="transmembrane region" description="Helical" evidence="13">
    <location>
        <begin position="85"/>
        <end position="107"/>
    </location>
</feature>
<dbReference type="GO" id="GO:0030295">
    <property type="term" value="F:protein kinase activator activity"/>
    <property type="evidence" value="ECO:0007669"/>
    <property type="project" value="TreeGrafter"/>
</dbReference>
<evidence type="ECO:0000256" key="3">
    <source>
        <dbReference type="ARBA" id="ARBA00012438"/>
    </source>
</evidence>
<dbReference type="InterPro" id="IPR005467">
    <property type="entry name" value="His_kinase_dom"/>
</dbReference>
<evidence type="ECO:0000259" key="15">
    <source>
        <dbReference type="PROSITE" id="PS50112"/>
    </source>
</evidence>
<evidence type="ECO:0000256" key="11">
    <source>
        <dbReference type="ARBA" id="ARBA00023012"/>
    </source>
</evidence>
<evidence type="ECO:0000256" key="9">
    <source>
        <dbReference type="ARBA" id="ARBA00022840"/>
    </source>
</evidence>
<feature type="transmembrane region" description="Helical" evidence="13">
    <location>
        <begin position="138"/>
        <end position="156"/>
    </location>
</feature>
<dbReference type="GO" id="GO:0000156">
    <property type="term" value="F:phosphorelay response regulator activity"/>
    <property type="evidence" value="ECO:0007669"/>
    <property type="project" value="TreeGrafter"/>
</dbReference>
<dbReference type="CDD" id="cd00130">
    <property type="entry name" value="PAS"/>
    <property type="match status" value="2"/>
</dbReference>
<dbReference type="SMART" id="SM00086">
    <property type="entry name" value="PAC"/>
    <property type="match status" value="2"/>
</dbReference>
<sequence>MTHNTPILSQQIKEQKERLRKAIEERKHSLLGHFWQRTMLCYVGLILGFSFIKQSFEAPALYALIVLLLLGVALWLMLRRLSGSWATYISYACAHTGFILLAAWLVTHLHHKLHIAAFLLLGITCYIPLLINTWWQDSFHIVSGLLLLIALSMPLFPLNDQTSLMALACSLVLWGIALLLQRQKRKVMSEMTKAHLIFQGVQRRLFEKEAALNKQSARLRAILDTPHDISVWVVDRHYHLVECNETFRMALAAYHQKEVPIGTNLLSLPRDRQEREKWKSYYDRALRGETHTVYERYNRQCFEITFRPVYEGEQATGVVVFSKDITAIKESERLLQTIIESTQDGLMVLDTQGNYLLFNRRHRERMQALLGVSPQIGISFFSLLPKDSHEEKRIKQLIEMAMQGNHLRVEIRLNWKQKVSLEVSLNPLFDEQGKVMGVAAFIRDITEDKVRQELLQSINEHLQEGIYRTTLEGDILYANRAAAHMLGFSSIEELKKIRVQDIYADPEAARQIIKEILNTGRISNTEVLLKRKDGSTFWAMLNASYHRDTDGQVIFDGSMHDISLLKAIQEKLVQQNEELKKINAELDRFVYSASHDLKAPLASIQGIVQVARLEKDPNQIYQYLDMIERSIIRLERFVKEIIQYSRNTRTQVEPEPINFRQLIEEVFEDMRYLPQSQHITKIIEVEEKAPFYSDARRLNIILNNLVANAISYYNPYEARPYVRLKVTTDEHKAVIQCEDNGLGIAPEHQDKVFRMFYRASPDSKGSGLGLYIVKETVDKLQGSIELQSTLGKGTTFIVKIPNLADKTSKVEPHEDRSVS</sequence>
<evidence type="ECO:0000256" key="6">
    <source>
        <dbReference type="ARBA" id="ARBA00022692"/>
    </source>
</evidence>
<gene>
    <name evidence="17" type="ORF">FHS56_000116</name>
</gene>
<dbReference type="InterPro" id="IPR000014">
    <property type="entry name" value="PAS"/>
</dbReference>
<protein>
    <recommendedName>
        <fullName evidence="3">histidine kinase</fullName>
        <ecNumber evidence="3">2.7.13.3</ecNumber>
    </recommendedName>
</protein>
<feature type="domain" description="PAC" evidence="16">
    <location>
        <begin position="523"/>
        <end position="574"/>
    </location>
</feature>
<dbReference type="EMBL" id="JAASRN010000001">
    <property type="protein sequence ID" value="NIK72630.1"/>
    <property type="molecule type" value="Genomic_DNA"/>
</dbReference>
<keyword evidence="9" id="KW-0067">ATP-binding</keyword>
<keyword evidence="18" id="KW-1185">Reference proteome</keyword>
<dbReference type="PROSITE" id="PS50109">
    <property type="entry name" value="HIS_KIN"/>
    <property type="match status" value="1"/>
</dbReference>
<proteinExistence type="predicted"/>
<feature type="transmembrane region" description="Helical" evidence="13">
    <location>
        <begin position="58"/>
        <end position="78"/>
    </location>
</feature>
<dbReference type="InterPro" id="IPR036097">
    <property type="entry name" value="HisK_dim/P_sf"/>
</dbReference>
<evidence type="ECO:0000256" key="12">
    <source>
        <dbReference type="ARBA" id="ARBA00023136"/>
    </source>
</evidence>
<feature type="transmembrane region" description="Helical" evidence="13">
    <location>
        <begin position="113"/>
        <end position="131"/>
    </location>
</feature>
<dbReference type="Gene3D" id="1.10.287.130">
    <property type="match status" value="1"/>
</dbReference>
<accession>A0A846MMI3</accession>
<dbReference type="GO" id="GO:0005524">
    <property type="term" value="F:ATP binding"/>
    <property type="evidence" value="ECO:0007669"/>
    <property type="project" value="UniProtKB-KW"/>
</dbReference>
<dbReference type="SMART" id="SM00387">
    <property type="entry name" value="HATPase_c"/>
    <property type="match status" value="1"/>
</dbReference>
<evidence type="ECO:0000313" key="18">
    <source>
        <dbReference type="Proteomes" id="UP000537126"/>
    </source>
</evidence>
<dbReference type="Proteomes" id="UP000537126">
    <property type="component" value="Unassembled WGS sequence"/>
</dbReference>
<evidence type="ECO:0000256" key="1">
    <source>
        <dbReference type="ARBA" id="ARBA00000085"/>
    </source>
</evidence>
<dbReference type="CDD" id="cd00075">
    <property type="entry name" value="HATPase"/>
    <property type="match status" value="1"/>
</dbReference>
<comment type="catalytic activity">
    <reaction evidence="1">
        <text>ATP + protein L-histidine = ADP + protein N-phospho-L-histidine.</text>
        <dbReference type="EC" id="2.7.13.3"/>
    </reaction>
</comment>
<dbReference type="InterPro" id="IPR001610">
    <property type="entry name" value="PAC"/>
</dbReference>
<feature type="transmembrane region" description="Helical" evidence="13">
    <location>
        <begin position="162"/>
        <end position="180"/>
    </location>
</feature>
<dbReference type="EC" id="2.7.13.3" evidence="3"/>
<dbReference type="GO" id="GO:0007234">
    <property type="term" value="P:osmosensory signaling via phosphorelay pathway"/>
    <property type="evidence" value="ECO:0007669"/>
    <property type="project" value="TreeGrafter"/>
</dbReference>
<feature type="domain" description="PAS" evidence="15">
    <location>
        <begin position="451"/>
        <end position="503"/>
    </location>
</feature>
<keyword evidence="8" id="KW-0418">Kinase</keyword>
<dbReference type="Gene3D" id="3.30.450.20">
    <property type="entry name" value="PAS domain"/>
    <property type="match status" value="3"/>
</dbReference>
<feature type="domain" description="Histidine kinase" evidence="14">
    <location>
        <begin position="592"/>
        <end position="804"/>
    </location>
</feature>
<evidence type="ECO:0000256" key="7">
    <source>
        <dbReference type="ARBA" id="ARBA00022741"/>
    </source>
</evidence>
<dbReference type="RefSeq" id="WP_166917949.1">
    <property type="nucleotide sequence ID" value="NZ_JAASRN010000001.1"/>
</dbReference>
<evidence type="ECO:0000256" key="10">
    <source>
        <dbReference type="ARBA" id="ARBA00022989"/>
    </source>
</evidence>
<feature type="transmembrane region" description="Helical" evidence="13">
    <location>
        <begin position="34"/>
        <end position="52"/>
    </location>
</feature>
<dbReference type="InterPro" id="IPR003594">
    <property type="entry name" value="HATPase_dom"/>
</dbReference>
<evidence type="ECO:0000256" key="8">
    <source>
        <dbReference type="ARBA" id="ARBA00022777"/>
    </source>
</evidence>
<dbReference type="SMART" id="SM00091">
    <property type="entry name" value="PAS"/>
    <property type="match status" value="3"/>
</dbReference>
<dbReference type="GO" id="GO:0016020">
    <property type="term" value="C:membrane"/>
    <property type="evidence" value="ECO:0007669"/>
    <property type="project" value="UniProtKB-SubCell"/>
</dbReference>
<dbReference type="PANTHER" id="PTHR42878">
    <property type="entry name" value="TWO-COMPONENT HISTIDINE KINASE"/>
    <property type="match status" value="1"/>
</dbReference>
<evidence type="ECO:0000313" key="17">
    <source>
        <dbReference type="EMBL" id="NIK72630.1"/>
    </source>
</evidence>
<keyword evidence="5" id="KW-0808">Transferase</keyword>
<dbReference type="SUPFAM" id="SSF47384">
    <property type="entry name" value="Homodimeric domain of signal transducing histidine kinase"/>
    <property type="match status" value="1"/>
</dbReference>
<dbReference type="AlphaFoldDB" id="A0A846MMI3"/>
<name>A0A846MMI3_9BACT</name>
<dbReference type="Pfam" id="PF13426">
    <property type="entry name" value="PAS_9"/>
    <property type="match status" value="2"/>
</dbReference>
<keyword evidence="11" id="KW-0902">Two-component regulatory system</keyword>
<dbReference type="InterPro" id="IPR036890">
    <property type="entry name" value="HATPase_C_sf"/>
</dbReference>
<evidence type="ECO:0000259" key="14">
    <source>
        <dbReference type="PROSITE" id="PS50109"/>
    </source>
</evidence>
<evidence type="ECO:0000256" key="13">
    <source>
        <dbReference type="SAM" id="Phobius"/>
    </source>
</evidence>
<dbReference type="InterPro" id="IPR013656">
    <property type="entry name" value="PAS_4"/>
</dbReference>
<dbReference type="NCBIfam" id="TIGR00229">
    <property type="entry name" value="sensory_box"/>
    <property type="match status" value="3"/>
</dbReference>
<dbReference type="Pfam" id="PF08448">
    <property type="entry name" value="PAS_4"/>
    <property type="match status" value="1"/>
</dbReference>
<comment type="subcellular location">
    <subcellularLocation>
        <location evidence="2">Membrane</location>
        <topology evidence="2">Multi-pass membrane protein</topology>
    </subcellularLocation>
</comment>
<dbReference type="PRINTS" id="PR00344">
    <property type="entry name" value="BCTRLSENSOR"/>
</dbReference>
<evidence type="ECO:0000256" key="2">
    <source>
        <dbReference type="ARBA" id="ARBA00004141"/>
    </source>
</evidence>
<dbReference type="InterPro" id="IPR050351">
    <property type="entry name" value="BphY/WalK/GraS-like"/>
</dbReference>
<keyword evidence="10 13" id="KW-1133">Transmembrane helix</keyword>
<dbReference type="CDD" id="cd00082">
    <property type="entry name" value="HisKA"/>
    <property type="match status" value="1"/>
</dbReference>
<dbReference type="PROSITE" id="PS50112">
    <property type="entry name" value="PAS"/>
    <property type="match status" value="1"/>
</dbReference>
<feature type="domain" description="PAC" evidence="16">
    <location>
        <begin position="407"/>
        <end position="457"/>
    </location>
</feature>
<dbReference type="SUPFAM" id="SSF55785">
    <property type="entry name" value="PYP-like sensor domain (PAS domain)"/>
    <property type="match status" value="3"/>
</dbReference>
<evidence type="ECO:0000256" key="5">
    <source>
        <dbReference type="ARBA" id="ARBA00022679"/>
    </source>
</evidence>
<dbReference type="InterPro" id="IPR004358">
    <property type="entry name" value="Sig_transdc_His_kin-like_C"/>
</dbReference>
<dbReference type="InterPro" id="IPR003661">
    <property type="entry name" value="HisK_dim/P_dom"/>
</dbReference>
<dbReference type="SMART" id="SM00388">
    <property type="entry name" value="HisKA"/>
    <property type="match status" value="1"/>
</dbReference>